<proteinExistence type="predicted"/>
<protein>
    <submittedName>
        <fullName evidence="1">Uncharacterized protein</fullName>
    </submittedName>
</protein>
<dbReference type="Proteomes" id="UP000821866">
    <property type="component" value="Chromosome 3"/>
</dbReference>
<keyword evidence="2" id="KW-1185">Reference proteome</keyword>
<gene>
    <name evidence="1" type="ORF">HPB51_022510</name>
</gene>
<reference evidence="1" key="1">
    <citation type="journal article" date="2020" name="Cell">
        <title>Large-Scale Comparative Analyses of Tick Genomes Elucidate Their Genetic Diversity and Vector Capacities.</title>
        <authorList>
            <consortium name="Tick Genome and Microbiome Consortium (TIGMIC)"/>
            <person name="Jia N."/>
            <person name="Wang J."/>
            <person name="Shi W."/>
            <person name="Du L."/>
            <person name="Sun Y."/>
            <person name="Zhan W."/>
            <person name="Jiang J.F."/>
            <person name="Wang Q."/>
            <person name="Zhang B."/>
            <person name="Ji P."/>
            <person name="Bell-Sakyi L."/>
            <person name="Cui X.M."/>
            <person name="Yuan T.T."/>
            <person name="Jiang B.G."/>
            <person name="Yang W.F."/>
            <person name="Lam T.T."/>
            <person name="Chang Q.C."/>
            <person name="Ding S.J."/>
            <person name="Wang X.J."/>
            <person name="Zhu J.G."/>
            <person name="Ruan X.D."/>
            <person name="Zhao L."/>
            <person name="Wei J.T."/>
            <person name="Ye R.Z."/>
            <person name="Que T.C."/>
            <person name="Du C.H."/>
            <person name="Zhou Y.H."/>
            <person name="Cheng J.X."/>
            <person name="Dai P.F."/>
            <person name="Guo W.B."/>
            <person name="Han X.H."/>
            <person name="Huang E.J."/>
            <person name="Li L.F."/>
            <person name="Wei W."/>
            <person name="Gao Y.C."/>
            <person name="Liu J.Z."/>
            <person name="Shao H.Z."/>
            <person name="Wang X."/>
            <person name="Wang C.C."/>
            <person name="Yang T.C."/>
            <person name="Huo Q.B."/>
            <person name="Li W."/>
            <person name="Chen H.Y."/>
            <person name="Chen S.E."/>
            <person name="Zhou L.G."/>
            <person name="Ni X.B."/>
            <person name="Tian J.H."/>
            <person name="Sheng Y."/>
            <person name="Liu T."/>
            <person name="Pan Y.S."/>
            <person name="Xia L.Y."/>
            <person name="Li J."/>
            <person name="Zhao F."/>
            <person name="Cao W.C."/>
        </authorList>
    </citation>
    <scope>NUCLEOTIDE SEQUENCE</scope>
    <source>
        <strain evidence="1">Rmic-2018</strain>
    </source>
</reference>
<accession>A0A9J6ECC9</accession>
<organism evidence="1 2">
    <name type="scientific">Rhipicephalus microplus</name>
    <name type="common">Cattle tick</name>
    <name type="synonym">Boophilus microplus</name>
    <dbReference type="NCBI Taxonomy" id="6941"/>
    <lineage>
        <taxon>Eukaryota</taxon>
        <taxon>Metazoa</taxon>
        <taxon>Ecdysozoa</taxon>
        <taxon>Arthropoda</taxon>
        <taxon>Chelicerata</taxon>
        <taxon>Arachnida</taxon>
        <taxon>Acari</taxon>
        <taxon>Parasitiformes</taxon>
        <taxon>Ixodida</taxon>
        <taxon>Ixodoidea</taxon>
        <taxon>Ixodidae</taxon>
        <taxon>Rhipicephalinae</taxon>
        <taxon>Rhipicephalus</taxon>
        <taxon>Boophilus</taxon>
    </lineage>
</organism>
<name>A0A9J6ECC9_RHIMP</name>
<evidence type="ECO:0000313" key="2">
    <source>
        <dbReference type="Proteomes" id="UP000821866"/>
    </source>
</evidence>
<dbReference type="AlphaFoldDB" id="A0A9J6ECC9"/>
<evidence type="ECO:0000313" key="1">
    <source>
        <dbReference type="EMBL" id="KAH8031988.1"/>
    </source>
</evidence>
<reference evidence="1" key="2">
    <citation type="submission" date="2021-09" db="EMBL/GenBank/DDBJ databases">
        <authorList>
            <person name="Jia N."/>
            <person name="Wang J."/>
            <person name="Shi W."/>
            <person name="Du L."/>
            <person name="Sun Y."/>
            <person name="Zhan W."/>
            <person name="Jiang J."/>
            <person name="Wang Q."/>
            <person name="Zhang B."/>
            <person name="Ji P."/>
            <person name="Sakyi L.B."/>
            <person name="Cui X."/>
            <person name="Yuan T."/>
            <person name="Jiang B."/>
            <person name="Yang W."/>
            <person name="Lam T.T.-Y."/>
            <person name="Chang Q."/>
            <person name="Ding S."/>
            <person name="Wang X."/>
            <person name="Zhu J."/>
            <person name="Ruan X."/>
            <person name="Zhao L."/>
            <person name="Wei J."/>
            <person name="Que T."/>
            <person name="Du C."/>
            <person name="Cheng J."/>
            <person name="Dai P."/>
            <person name="Han X."/>
            <person name="Huang E."/>
            <person name="Gao Y."/>
            <person name="Liu J."/>
            <person name="Shao H."/>
            <person name="Ye R."/>
            <person name="Li L."/>
            <person name="Wei W."/>
            <person name="Wang X."/>
            <person name="Wang C."/>
            <person name="Huo Q."/>
            <person name="Li W."/>
            <person name="Guo W."/>
            <person name="Chen H."/>
            <person name="Chen S."/>
            <person name="Zhou L."/>
            <person name="Zhou L."/>
            <person name="Ni X."/>
            <person name="Tian J."/>
            <person name="Zhou Y."/>
            <person name="Sheng Y."/>
            <person name="Liu T."/>
            <person name="Pan Y."/>
            <person name="Xia L."/>
            <person name="Li J."/>
            <person name="Zhao F."/>
            <person name="Cao W."/>
        </authorList>
    </citation>
    <scope>NUCLEOTIDE SEQUENCE</scope>
    <source>
        <strain evidence="1">Rmic-2018</strain>
        <tissue evidence="1">Larvae</tissue>
    </source>
</reference>
<dbReference type="EMBL" id="JABSTU010000005">
    <property type="protein sequence ID" value="KAH8031988.1"/>
    <property type="molecule type" value="Genomic_DNA"/>
</dbReference>
<sequence>MTAQEIDAAFRLLSRATEKQLCSFGDMSAWWLPPMKEHGSKELALEALRETVESCETPQQKLERLGYFYCWMAPLQILQTWTLITLGDMVKQEAFNETAFLTDIAKAVRNLGHETTFVTMYNDSFVYGCLLVQNVEPPPTNKSQSSASAETPPADVICMCCWRSRPFMAVYATDAKAYPLLDDALTKVLGYDCEPLLRGDYKYLIDACHAVIDYASNGVE</sequence>
<comment type="caution">
    <text evidence="1">The sequence shown here is derived from an EMBL/GenBank/DDBJ whole genome shotgun (WGS) entry which is preliminary data.</text>
</comment>